<organism evidence="2 3">
    <name type="scientific">Billgrantia zhangzhouensis</name>
    <dbReference type="NCBI Taxonomy" id="2733481"/>
    <lineage>
        <taxon>Bacteria</taxon>
        <taxon>Pseudomonadati</taxon>
        <taxon>Pseudomonadota</taxon>
        <taxon>Gammaproteobacteria</taxon>
        <taxon>Oceanospirillales</taxon>
        <taxon>Halomonadaceae</taxon>
        <taxon>Billgrantia</taxon>
    </lineage>
</organism>
<sequence>MNRILSALLLGSLLLLTGCAGTWDPRDSATELVPGRSYEVMTAGQRYFTFTLDAPARVVLESHTFPGDTGLVEPAGQLLDANGQVVERDWNSGLNSNFRIERQLEPGVWFLRVTTPHASPSSFGAMERDYRYSVLLRIIRDG</sequence>
<reference evidence="2 3" key="1">
    <citation type="journal article" date="2021" name="Front. Microbiol.">
        <title>Aerobic Denitrification and Heterotrophic Sulfur Oxidation in the Genus Halomonas Revealed by Six Novel Species Characterizations and Genome-Based Analysis.</title>
        <authorList>
            <person name="Wang L."/>
            <person name="Shao Z."/>
        </authorList>
    </citation>
    <scope>NUCLEOTIDE SEQUENCE [LARGE SCALE GENOMIC DNA]</scope>
    <source>
        <strain evidence="2 3">MCCC 1A11036</strain>
    </source>
</reference>
<dbReference type="Gene3D" id="2.60.120.380">
    <property type="match status" value="1"/>
</dbReference>
<feature type="signal peptide" evidence="1">
    <location>
        <begin position="1"/>
        <end position="20"/>
    </location>
</feature>
<proteinExistence type="predicted"/>
<keyword evidence="3" id="KW-1185">Reference proteome</keyword>
<dbReference type="Proteomes" id="UP001320122">
    <property type="component" value="Unassembled WGS sequence"/>
</dbReference>
<accession>A0ABS9AJK1</accession>
<dbReference type="RefSeq" id="WP_234275213.1">
    <property type="nucleotide sequence ID" value="NZ_JABFTT010000014.1"/>
</dbReference>
<feature type="chain" id="PRO_5045758622" description="Pre-peptidase C-terminal domain-containing protein" evidence="1">
    <location>
        <begin position="21"/>
        <end position="142"/>
    </location>
</feature>
<evidence type="ECO:0000256" key="1">
    <source>
        <dbReference type="SAM" id="SignalP"/>
    </source>
</evidence>
<evidence type="ECO:0000313" key="2">
    <source>
        <dbReference type="EMBL" id="MCE8021891.1"/>
    </source>
</evidence>
<dbReference type="PROSITE" id="PS51257">
    <property type="entry name" value="PROKAR_LIPOPROTEIN"/>
    <property type="match status" value="1"/>
</dbReference>
<comment type="caution">
    <text evidence="2">The sequence shown here is derived from an EMBL/GenBank/DDBJ whole genome shotgun (WGS) entry which is preliminary data.</text>
</comment>
<gene>
    <name evidence="2" type="ORF">HOP51_17480</name>
</gene>
<protein>
    <recommendedName>
        <fullName evidence="4">Pre-peptidase C-terminal domain-containing protein</fullName>
    </recommendedName>
</protein>
<dbReference type="EMBL" id="JABFTT010000014">
    <property type="protein sequence ID" value="MCE8021891.1"/>
    <property type="molecule type" value="Genomic_DNA"/>
</dbReference>
<evidence type="ECO:0008006" key="4">
    <source>
        <dbReference type="Google" id="ProtNLM"/>
    </source>
</evidence>
<name>A0ABS9AJK1_9GAMM</name>
<keyword evidence="1" id="KW-0732">Signal</keyword>
<evidence type="ECO:0000313" key="3">
    <source>
        <dbReference type="Proteomes" id="UP001320122"/>
    </source>
</evidence>